<dbReference type="GO" id="GO:0007411">
    <property type="term" value="P:axon guidance"/>
    <property type="evidence" value="ECO:0007669"/>
    <property type="project" value="TreeGrafter"/>
</dbReference>
<dbReference type="GO" id="GO:0005856">
    <property type="term" value="C:cytoskeleton"/>
    <property type="evidence" value="ECO:0007669"/>
    <property type="project" value="UniProtKB-SubCell"/>
</dbReference>
<dbReference type="PANTHER" id="PTHR21559">
    <property type="entry name" value="DYSTROGLYCAN-RELATED"/>
    <property type="match status" value="1"/>
</dbReference>
<evidence type="ECO:0000256" key="2">
    <source>
        <dbReference type="ARBA" id="ARBA00004239"/>
    </source>
</evidence>
<evidence type="ECO:0000259" key="27">
    <source>
        <dbReference type="PROSITE" id="PS51699"/>
    </source>
</evidence>
<evidence type="ECO:0000256" key="16">
    <source>
        <dbReference type="ARBA" id="ARBA00023212"/>
    </source>
</evidence>
<reference evidence="28 29" key="1">
    <citation type="submission" date="2018-04" db="EMBL/GenBank/DDBJ databases">
        <authorList>
            <person name="Zhang X."/>
            <person name="Yuan J."/>
            <person name="Li F."/>
            <person name="Xiang J."/>
        </authorList>
    </citation>
    <scope>NUCLEOTIDE SEQUENCE [LARGE SCALE GENOMIC DNA]</scope>
    <source>
        <tissue evidence="28">Muscle</tissue>
    </source>
</reference>
<dbReference type="GO" id="GO:0021675">
    <property type="term" value="P:nerve development"/>
    <property type="evidence" value="ECO:0007669"/>
    <property type="project" value="TreeGrafter"/>
</dbReference>
<keyword evidence="13" id="KW-0770">Synapse</keyword>
<evidence type="ECO:0000256" key="6">
    <source>
        <dbReference type="ARBA" id="ARBA00022475"/>
    </source>
</evidence>
<dbReference type="GO" id="GO:0045211">
    <property type="term" value="C:postsynaptic membrane"/>
    <property type="evidence" value="ECO:0007669"/>
    <property type="project" value="UniProtKB-SubCell"/>
</dbReference>
<reference evidence="28 29" key="2">
    <citation type="submission" date="2019-01" db="EMBL/GenBank/DDBJ databases">
        <title>The decoding of complex shrimp genome reveals the adaptation for benthos swimmer, frequently molting mechanism and breeding impact on genome.</title>
        <authorList>
            <person name="Sun Y."/>
            <person name="Gao Y."/>
            <person name="Yu Y."/>
        </authorList>
    </citation>
    <scope>NUCLEOTIDE SEQUENCE [LARGE SCALE GENOMIC DNA]</scope>
    <source>
        <tissue evidence="28">Muscle</tissue>
    </source>
</reference>
<gene>
    <name evidence="28" type="ORF">C7M84_010936</name>
</gene>
<evidence type="ECO:0000256" key="18">
    <source>
        <dbReference type="ARBA" id="ARBA00023257"/>
    </source>
</evidence>
<feature type="domain" description="Peptidase S72" evidence="27">
    <location>
        <begin position="725"/>
        <end position="834"/>
    </location>
</feature>
<evidence type="ECO:0000256" key="12">
    <source>
        <dbReference type="ARBA" id="ARBA00022989"/>
    </source>
</evidence>
<evidence type="ECO:0000256" key="9">
    <source>
        <dbReference type="ARBA" id="ARBA00022553"/>
    </source>
</evidence>
<keyword evidence="16" id="KW-0206">Cytoskeleton</keyword>
<dbReference type="PROSITE" id="PS51699">
    <property type="entry name" value="SEA_DG"/>
    <property type="match status" value="2"/>
</dbReference>
<dbReference type="GO" id="GO:0043236">
    <property type="term" value="F:laminin binding"/>
    <property type="evidence" value="ECO:0007669"/>
    <property type="project" value="TreeGrafter"/>
</dbReference>
<feature type="region of interest" description="Disordered" evidence="25">
    <location>
        <begin position="591"/>
        <end position="613"/>
    </location>
</feature>
<evidence type="ECO:0000256" key="17">
    <source>
        <dbReference type="ARBA" id="ARBA00023242"/>
    </source>
</evidence>
<dbReference type="Gene3D" id="2.60.40.10">
    <property type="entry name" value="Immunoglobulins"/>
    <property type="match status" value="3"/>
</dbReference>
<comment type="function">
    <text evidence="19">The dystroglycan complex is involved in a number of processes including laminin and basement membrane assembly, sarcolemmal stability, cell survival, peripheral nerve myelination, nodal structure, cell migration, and epithelial polarization.</text>
</comment>
<feature type="domain" description="Peptidase S72" evidence="27">
    <location>
        <begin position="471"/>
        <end position="587"/>
    </location>
</feature>
<evidence type="ECO:0000256" key="24">
    <source>
        <dbReference type="ARBA" id="ARBA00034100"/>
    </source>
</evidence>
<dbReference type="EMBL" id="QCYY01002388">
    <property type="protein sequence ID" value="ROT70758.1"/>
    <property type="molecule type" value="Genomic_DNA"/>
</dbReference>
<dbReference type="GO" id="GO:0042383">
    <property type="term" value="C:sarcolemma"/>
    <property type="evidence" value="ECO:0007669"/>
    <property type="project" value="UniProtKB-SubCell"/>
</dbReference>
<dbReference type="SUPFAM" id="SSF111006">
    <property type="entry name" value="Dystroglycan, domain 2"/>
    <property type="match status" value="1"/>
</dbReference>
<keyword evidence="6" id="KW-1003">Cell membrane</keyword>
<keyword evidence="17" id="KW-0539">Nucleus</keyword>
<evidence type="ECO:0000256" key="21">
    <source>
        <dbReference type="ARBA" id="ARBA00026224"/>
    </source>
</evidence>
<evidence type="ECO:0000256" key="3">
    <source>
        <dbReference type="ARBA" id="ARBA00004245"/>
    </source>
</evidence>
<dbReference type="Pfam" id="PF05454">
    <property type="entry name" value="DAG1"/>
    <property type="match status" value="2"/>
</dbReference>
<dbReference type="Proteomes" id="UP000283509">
    <property type="component" value="Unassembled WGS sequence"/>
</dbReference>
<keyword evidence="15" id="KW-0325">Glycoprotein</keyword>
<evidence type="ECO:0000256" key="25">
    <source>
        <dbReference type="SAM" id="MobiDB-lite"/>
    </source>
</evidence>
<feature type="region of interest" description="Disordered" evidence="25">
    <location>
        <begin position="830"/>
        <end position="856"/>
    </location>
</feature>
<dbReference type="InterPro" id="IPR008465">
    <property type="entry name" value="DAG1_C"/>
</dbReference>
<accession>A0A3R7M210</accession>
<comment type="subcellular location">
    <subcellularLocation>
        <location evidence="1">Cell membrane</location>
        <location evidence="1">Sarcolemma</location>
    </subcellularLocation>
    <subcellularLocation>
        <location evidence="4">Cell membrane</location>
        <topology evidence="4">Single-pass type I membrane protein</topology>
    </subcellularLocation>
    <subcellularLocation>
        <location evidence="3">Cytoplasm</location>
        <location evidence="3">Cytoskeleton</location>
    </subcellularLocation>
    <subcellularLocation>
        <location evidence="5">Nucleus</location>
        <location evidence="5">Nucleoplasm</location>
    </subcellularLocation>
    <subcellularLocation>
        <location evidence="24">Postsynaptic cell membrane</location>
    </subcellularLocation>
    <subcellularLocation>
        <location evidence="2">Secreted</location>
        <location evidence="2">Extracellular space</location>
    </subcellularLocation>
</comment>
<keyword evidence="18" id="KW-0628">Postsynaptic cell membrane</keyword>
<dbReference type="InterPro" id="IPR006644">
    <property type="entry name" value="Cadg"/>
</dbReference>
<feature type="compositionally biased region" description="Low complexity" evidence="25">
    <location>
        <begin position="948"/>
        <end position="958"/>
    </location>
</feature>
<protein>
    <recommendedName>
        <fullName evidence="21">Dystroglycan 1</fullName>
    </recommendedName>
    <alternativeName>
        <fullName evidence="23">Dystroglycan</fullName>
    </alternativeName>
    <alternativeName>
        <fullName evidence="22">Dystrophin-associated glycoprotein 1</fullName>
    </alternativeName>
</protein>
<dbReference type="InterPro" id="IPR013783">
    <property type="entry name" value="Ig-like_fold"/>
</dbReference>
<feature type="compositionally biased region" description="Pro residues" evidence="25">
    <location>
        <begin position="994"/>
        <end position="1009"/>
    </location>
</feature>
<name>A0A3R7M210_PENVA</name>
<comment type="function">
    <text evidence="20">Transmembrane protein that plays important roles in connecting the extracellular matrix to the cytoskeleton. Acts as a cell adhesion receptor in both muscle and non-muscle tissues. Receptor for both DMD and UTRN and, through these interactions, scaffolds axin to the cytoskeleton. Also functions in cell adhesion-mediated signaling and implicated in cell polarity.</text>
</comment>
<keyword evidence="9" id="KW-0597">Phosphoprotein</keyword>
<evidence type="ECO:0000256" key="23">
    <source>
        <dbReference type="ARBA" id="ARBA00031034"/>
    </source>
</evidence>
<dbReference type="STRING" id="6689.A0A3R7M210"/>
<evidence type="ECO:0000256" key="20">
    <source>
        <dbReference type="ARBA" id="ARBA00024991"/>
    </source>
</evidence>
<dbReference type="Gene3D" id="3.30.70.1040">
    <property type="entry name" value="Dystroglycan, domain 2"/>
    <property type="match status" value="1"/>
</dbReference>
<keyword evidence="7" id="KW-0963">Cytoplasm</keyword>
<keyword evidence="26" id="KW-0472">Membrane</keyword>
<dbReference type="OrthoDB" id="5990676at2759"/>
<keyword evidence="11" id="KW-0732">Signal</keyword>
<evidence type="ECO:0000256" key="14">
    <source>
        <dbReference type="ARBA" id="ARBA00023157"/>
    </source>
</evidence>
<organism evidence="28 29">
    <name type="scientific">Penaeus vannamei</name>
    <name type="common">Whiteleg shrimp</name>
    <name type="synonym">Litopenaeus vannamei</name>
    <dbReference type="NCBI Taxonomy" id="6689"/>
    <lineage>
        <taxon>Eukaryota</taxon>
        <taxon>Metazoa</taxon>
        <taxon>Ecdysozoa</taxon>
        <taxon>Arthropoda</taxon>
        <taxon>Crustacea</taxon>
        <taxon>Multicrustacea</taxon>
        <taxon>Malacostraca</taxon>
        <taxon>Eumalacostraca</taxon>
        <taxon>Eucarida</taxon>
        <taxon>Decapoda</taxon>
        <taxon>Dendrobranchiata</taxon>
        <taxon>Penaeoidea</taxon>
        <taxon>Penaeidae</taxon>
        <taxon>Penaeus</taxon>
    </lineage>
</organism>
<keyword evidence="12 26" id="KW-1133">Transmembrane helix</keyword>
<evidence type="ECO:0000256" key="22">
    <source>
        <dbReference type="ARBA" id="ARBA00030092"/>
    </source>
</evidence>
<dbReference type="SMART" id="SM00736">
    <property type="entry name" value="CADG"/>
    <property type="match status" value="2"/>
</dbReference>
<dbReference type="GO" id="GO:0005509">
    <property type="term" value="F:calcium ion binding"/>
    <property type="evidence" value="ECO:0007669"/>
    <property type="project" value="InterPro"/>
</dbReference>
<keyword evidence="10 26" id="KW-0812">Transmembrane</keyword>
<evidence type="ECO:0000256" key="1">
    <source>
        <dbReference type="ARBA" id="ARBA00004135"/>
    </source>
</evidence>
<dbReference type="InterPro" id="IPR027468">
    <property type="entry name" value="Alpha-dystroglycan_domain_2"/>
</dbReference>
<comment type="caution">
    <text evidence="28">The sequence shown here is derived from an EMBL/GenBank/DDBJ whole genome shotgun (WGS) entry which is preliminary data.</text>
</comment>
<dbReference type="SUPFAM" id="SSF49313">
    <property type="entry name" value="Cadherin-like"/>
    <property type="match status" value="3"/>
</dbReference>
<keyword evidence="14" id="KW-1015">Disulfide bond</keyword>
<feature type="transmembrane region" description="Helical" evidence="26">
    <location>
        <begin position="864"/>
        <end position="890"/>
    </location>
</feature>
<keyword evidence="29" id="KW-1185">Reference proteome</keyword>
<dbReference type="InterPro" id="IPR015919">
    <property type="entry name" value="Cadherin-like_sf"/>
</dbReference>
<dbReference type="GO" id="GO:0005654">
    <property type="term" value="C:nucleoplasm"/>
    <property type="evidence" value="ECO:0007669"/>
    <property type="project" value="UniProtKB-SubCell"/>
</dbReference>
<dbReference type="Pfam" id="PF18424">
    <property type="entry name" value="a_DG1_N2"/>
    <property type="match status" value="1"/>
</dbReference>
<dbReference type="AlphaFoldDB" id="A0A3R7M210"/>
<evidence type="ECO:0000256" key="4">
    <source>
        <dbReference type="ARBA" id="ARBA00004251"/>
    </source>
</evidence>
<evidence type="ECO:0000256" key="5">
    <source>
        <dbReference type="ARBA" id="ARBA00004642"/>
    </source>
</evidence>
<dbReference type="GO" id="GO:0016011">
    <property type="term" value="C:dystroglycan complex"/>
    <property type="evidence" value="ECO:0007669"/>
    <property type="project" value="TreeGrafter"/>
</dbReference>
<evidence type="ECO:0000256" key="11">
    <source>
        <dbReference type="ARBA" id="ARBA00022729"/>
    </source>
</evidence>
<feature type="non-terminal residue" evidence="28">
    <location>
        <position position="1"/>
    </location>
</feature>
<proteinExistence type="predicted"/>
<evidence type="ECO:0000256" key="19">
    <source>
        <dbReference type="ARBA" id="ARBA00023567"/>
    </source>
</evidence>
<evidence type="ECO:0000256" key="7">
    <source>
        <dbReference type="ARBA" id="ARBA00022490"/>
    </source>
</evidence>
<evidence type="ECO:0000256" key="10">
    <source>
        <dbReference type="ARBA" id="ARBA00022692"/>
    </source>
</evidence>
<evidence type="ECO:0000256" key="26">
    <source>
        <dbReference type="SAM" id="Phobius"/>
    </source>
</evidence>
<evidence type="ECO:0000256" key="15">
    <source>
        <dbReference type="ARBA" id="ARBA00023180"/>
    </source>
</evidence>
<dbReference type="GO" id="GO:0002009">
    <property type="term" value="P:morphogenesis of an epithelium"/>
    <property type="evidence" value="ECO:0007669"/>
    <property type="project" value="TreeGrafter"/>
</dbReference>
<evidence type="ECO:0000256" key="8">
    <source>
        <dbReference type="ARBA" id="ARBA00022525"/>
    </source>
</evidence>
<feature type="compositionally biased region" description="Basic and acidic residues" evidence="25">
    <location>
        <begin position="840"/>
        <end position="852"/>
    </location>
</feature>
<evidence type="ECO:0000313" key="29">
    <source>
        <dbReference type="Proteomes" id="UP000283509"/>
    </source>
</evidence>
<keyword evidence="8" id="KW-0964">Secreted</keyword>
<dbReference type="GO" id="GO:0005576">
    <property type="term" value="C:extracellular region"/>
    <property type="evidence" value="ECO:0007669"/>
    <property type="project" value="UniProtKB-SubCell"/>
</dbReference>
<sequence>VTGLPDWLHWDSAKGVFEGVPLSSDRGPHYITIKAYGSDHSFAKDVFAIEVDEIDGSILADQFDCRPKEDLTVMSVMIETHLPTLEAKGRVKLLRTAVKYFGVKQMWLVPAPHDFDPLAENDAIMAGPGNASLRNTRLHTDSLAQLQWIVGCGGNVAKKEQVNHVEAAARDGTLQNFLSVPVHGWSVTQVHPSFNRVRRQIENSGDYDYNYYDYDYYNYEEEDDGYSYSIYDEPETRVIPSLATPVFTDTPATYYPGVPAEVPISVSPVLRPVPISTPVFVPVKPTRVLEASPTVTYESAYPTEYPDLEGSIVTRPAHTVDSTTPLSATATMTKKPVIAPTRTIEPSSVPTVAVTTEIGVKNFPPLIKNRIQKLAWIAGHVYRLQIPADTFEDIEDGTTRDLRLLFRTSDGQAIGRNSWIQFNPSRQEIYALPLEDKIGRYTFLLEAMDSEGKTITDSIMIHVQQSKEARNFNHRFTATFRVEKKYEYDFVYSLDWKIKVVEKIAQIYGDPDTDNINVRSISENPTKLTWTNTTLTNSRSPVCPEAQLLAVQKVLVEGNEHDLTREVKEAFQPEFHLKRIHPHFMGSCEEDSALKPGMPHPPGPEDTSRGGETFSNSQPIIRNHIDFLNATLGMLFRYQVPTDTCYDLEDGDSRHLNLRLLTSNLSPPPLDSWLQFDEANQEFFGLPLEGDTGKAEYILECVDSGGEKVNDALFIRVKGGSTTKIPPVEFSMTVDTDYQQFMSNAHQKARLIEQIAYAFGDSDTENVVVESLRQGSVEVKWHNGSLPSEPCPNEEIQRLRKIMVNDNGELKREFVENFAPDFKVERGSVRPSGSCLAEDTPTHVEEDVHHPPQGETVQGEENDYLLNFIIPAVIIAAMLLLAAIIACCLYRRRRYGKMTMADDSTFVSKGIPIIFAEELDDRPDPAKSPVIMKDEKPPLPPPEYQRGSSPAASSTPPTSDRRRPPSGDTGDDTPSYQPPPPFTATNGASRHPRPNMPPTYRKPPTYVPP</sequence>
<dbReference type="PANTHER" id="PTHR21559:SF21">
    <property type="entry name" value="DYSTROGLYCAN 1"/>
    <property type="match status" value="1"/>
</dbReference>
<feature type="region of interest" description="Disordered" evidence="25">
    <location>
        <begin position="918"/>
        <end position="1009"/>
    </location>
</feature>
<evidence type="ECO:0000256" key="13">
    <source>
        <dbReference type="ARBA" id="ARBA00023018"/>
    </source>
</evidence>
<dbReference type="InterPro" id="IPR030398">
    <property type="entry name" value="SEA_DG_dom"/>
</dbReference>
<evidence type="ECO:0000313" key="28">
    <source>
        <dbReference type="EMBL" id="ROT70758.1"/>
    </source>
</evidence>
<dbReference type="InterPro" id="IPR041631">
    <property type="entry name" value="Alpha_DG1_N2"/>
</dbReference>